<evidence type="ECO:0000259" key="9">
    <source>
        <dbReference type="Pfam" id="PF23122"/>
    </source>
</evidence>
<evidence type="ECO:0000313" key="10">
    <source>
        <dbReference type="EnsemblMetazoa" id="MESCA005593-PA"/>
    </source>
</evidence>
<evidence type="ECO:0000256" key="2">
    <source>
        <dbReference type="ARBA" id="ARBA00006496"/>
    </source>
</evidence>
<keyword evidence="11" id="KW-1185">Reference proteome</keyword>
<dbReference type="InterPro" id="IPR024881">
    <property type="entry name" value="Tip"/>
</dbReference>
<evidence type="ECO:0000256" key="6">
    <source>
        <dbReference type="ARBA" id="ARBA00023180"/>
    </source>
</evidence>
<dbReference type="PANTHER" id="PTHR13412">
    <property type="entry name" value="T-CELL IMMUNOMODULATORY PROTEIN HOMOLOG"/>
    <property type="match status" value="1"/>
</dbReference>
<evidence type="ECO:0000256" key="4">
    <source>
        <dbReference type="ARBA" id="ARBA00022989"/>
    </source>
</evidence>
<feature type="transmembrane region" description="Helical" evidence="7">
    <location>
        <begin position="546"/>
        <end position="570"/>
    </location>
</feature>
<evidence type="ECO:0000256" key="5">
    <source>
        <dbReference type="ARBA" id="ARBA00023136"/>
    </source>
</evidence>
<dbReference type="EMBL" id="CAQQ02174633">
    <property type="status" value="NOT_ANNOTATED_CDS"/>
    <property type="molecule type" value="Genomic_DNA"/>
</dbReference>
<dbReference type="HOGENOM" id="CLU_020272_2_0_1"/>
<dbReference type="EnsemblMetazoa" id="MESCA005593-RA">
    <property type="protein sequence ID" value="MESCA005593-PA"/>
    <property type="gene ID" value="MESCA005593"/>
</dbReference>
<keyword evidence="8" id="KW-0732">Signal</keyword>
<reference evidence="10" key="2">
    <citation type="submission" date="2015-06" db="UniProtKB">
        <authorList>
            <consortium name="EnsemblMetazoa"/>
        </authorList>
    </citation>
    <scope>IDENTIFICATION</scope>
</reference>
<keyword evidence="4 7" id="KW-1133">Transmembrane helix</keyword>
<dbReference type="PANTHER" id="PTHR13412:SF0">
    <property type="entry name" value="T-CELL IMMUNOMODULATORY PROTEIN"/>
    <property type="match status" value="1"/>
</dbReference>
<feature type="domain" description="T-cell immunomodulatory protein TIP C2" evidence="9">
    <location>
        <begin position="447"/>
        <end position="540"/>
    </location>
</feature>
<evidence type="ECO:0000256" key="8">
    <source>
        <dbReference type="SAM" id="SignalP"/>
    </source>
</evidence>
<comment type="similarity">
    <text evidence="2">Belongs to the TIP family.</text>
</comment>
<dbReference type="Gene3D" id="2.130.10.130">
    <property type="entry name" value="Integrin alpha, N-terminal"/>
    <property type="match status" value="1"/>
</dbReference>
<sequence length="591" mass="66460">MKFPFYCAFLAFSSSVVSSINITNLSFGAYSGVTAAFGDFNSDELTDIFMITNNSQTLQVLFASLTEPLLREGPKCHFDRHKITSVVPGDFDGDALMDVMVTLSEHSDSDKLKVFVNWGGSDYINCSNVHEKPLLETIGEPMALDYDRNMIIDLFGLNADGIDNYSSESRTFWVFQKDRSSPLPLKMSTAGSHIKKLRIPHSNAYLDLNNDNCADLYLHTEDGVEVWYGKTEQNEGFKFGHDTFPVISGATPIFGQTIFIDLDLTGKQVSIIPICFKSDCSNSTILIPHEKNDANVDWGFIPPNKKDQYFTNTIAVRAGDYNMDGYPDLLATLKQINNPQIIKTVLLENVPCTTCKLDQYKRTFKVNWNAFGSMGNNTVAGIFYDFYNDGILDIIFIEKNGDTFKPLAFKNDLDYDSNFVKCIVLTGLENSRNSTEKGHFGKKKRHYGTNLPGPKIEYLTTTIEGNDQRGISSQIPQSSYLALQLPYSVFGLGRTPNFVESFTVGISNRTRTWTQIIPNSQMIVIPKQLDVPSTWKAQLFVTPGKLILKSLMALSGTCVLIMIVILLLYLKERREDRLERINGNNRFHYAM</sequence>
<proteinExistence type="inferred from homology"/>
<dbReference type="GO" id="GO:0005886">
    <property type="term" value="C:plasma membrane"/>
    <property type="evidence" value="ECO:0007669"/>
    <property type="project" value="TreeGrafter"/>
</dbReference>
<keyword evidence="5 7" id="KW-0472">Membrane</keyword>
<evidence type="ECO:0000256" key="1">
    <source>
        <dbReference type="ARBA" id="ARBA00004479"/>
    </source>
</evidence>
<comment type="subcellular location">
    <subcellularLocation>
        <location evidence="1">Membrane</location>
        <topology evidence="1">Single-pass type I membrane protein</topology>
    </subcellularLocation>
</comment>
<accession>T1GPQ4</accession>
<dbReference type="InterPro" id="IPR057089">
    <property type="entry name" value="C2_TIP"/>
</dbReference>
<dbReference type="OMA" id="PGDWIPW"/>
<feature type="chain" id="PRO_5004588422" description="T-cell immunomodulatory protein TIP C2 domain-containing protein" evidence="8">
    <location>
        <begin position="20"/>
        <end position="591"/>
    </location>
</feature>
<protein>
    <recommendedName>
        <fullName evidence="9">T-cell immunomodulatory protein TIP C2 domain-containing protein</fullName>
    </recommendedName>
</protein>
<dbReference type="STRING" id="36166.T1GPQ4"/>
<keyword evidence="3 7" id="KW-0812">Transmembrane</keyword>
<dbReference type="Proteomes" id="UP000015102">
    <property type="component" value="Unassembled WGS sequence"/>
</dbReference>
<dbReference type="Pfam" id="PF23122">
    <property type="entry name" value="C2_ITFG1"/>
    <property type="match status" value="1"/>
</dbReference>
<dbReference type="InterPro" id="IPR028994">
    <property type="entry name" value="Integrin_alpha_N"/>
</dbReference>
<evidence type="ECO:0000256" key="7">
    <source>
        <dbReference type="SAM" id="Phobius"/>
    </source>
</evidence>
<organism evidence="10 11">
    <name type="scientific">Megaselia scalaris</name>
    <name type="common">Humpbacked fly</name>
    <name type="synonym">Phora scalaris</name>
    <dbReference type="NCBI Taxonomy" id="36166"/>
    <lineage>
        <taxon>Eukaryota</taxon>
        <taxon>Metazoa</taxon>
        <taxon>Ecdysozoa</taxon>
        <taxon>Arthropoda</taxon>
        <taxon>Hexapoda</taxon>
        <taxon>Insecta</taxon>
        <taxon>Pterygota</taxon>
        <taxon>Neoptera</taxon>
        <taxon>Endopterygota</taxon>
        <taxon>Diptera</taxon>
        <taxon>Brachycera</taxon>
        <taxon>Muscomorpha</taxon>
        <taxon>Platypezoidea</taxon>
        <taxon>Phoridae</taxon>
        <taxon>Megaseliini</taxon>
        <taxon>Megaselia</taxon>
    </lineage>
</organism>
<feature type="signal peptide" evidence="8">
    <location>
        <begin position="1"/>
        <end position="19"/>
    </location>
</feature>
<evidence type="ECO:0000313" key="11">
    <source>
        <dbReference type="Proteomes" id="UP000015102"/>
    </source>
</evidence>
<reference evidence="11" key="1">
    <citation type="submission" date="2013-02" db="EMBL/GenBank/DDBJ databases">
        <authorList>
            <person name="Hughes D."/>
        </authorList>
    </citation>
    <scope>NUCLEOTIDE SEQUENCE</scope>
    <source>
        <strain>Durham</strain>
        <strain evidence="11">NC isolate 2 -- Noor lab</strain>
    </source>
</reference>
<dbReference type="SUPFAM" id="SSF69318">
    <property type="entry name" value="Integrin alpha N-terminal domain"/>
    <property type="match status" value="1"/>
</dbReference>
<dbReference type="AlphaFoldDB" id="T1GPQ4"/>
<evidence type="ECO:0000256" key="3">
    <source>
        <dbReference type="ARBA" id="ARBA00022692"/>
    </source>
</evidence>
<keyword evidence="6" id="KW-0325">Glycoprotein</keyword>
<name>T1GPQ4_MEGSC</name>